<dbReference type="PANTHER" id="PTHR11219">
    <property type="entry name" value="TENEURIN AND N-ACETYLGLUCOSAMINE-1-PHOSPHODIESTER ALPHA-N-ACETYLGLUCOSAMINIDASE"/>
    <property type="match status" value="1"/>
</dbReference>
<feature type="disulfide bond" evidence="4">
    <location>
        <begin position="540"/>
        <end position="549"/>
    </location>
</feature>
<dbReference type="SUPFAM" id="SSF63825">
    <property type="entry name" value="YWTD domain"/>
    <property type="match status" value="1"/>
</dbReference>
<dbReference type="InterPro" id="IPR011042">
    <property type="entry name" value="6-blade_b-propeller_TolB-like"/>
</dbReference>
<feature type="disulfide bond" evidence="4">
    <location>
        <begin position="310"/>
        <end position="320"/>
    </location>
</feature>
<dbReference type="OrthoDB" id="442731at2759"/>
<evidence type="ECO:0000256" key="4">
    <source>
        <dbReference type="PROSITE-ProRule" id="PRU00076"/>
    </source>
</evidence>
<feature type="disulfide bond" evidence="4">
    <location>
        <begin position="585"/>
        <end position="595"/>
    </location>
</feature>
<proteinExistence type="predicted"/>
<dbReference type="PROSITE" id="PS01186">
    <property type="entry name" value="EGF_2"/>
    <property type="match status" value="3"/>
</dbReference>
<dbReference type="GO" id="GO:0008045">
    <property type="term" value="P:motor neuron axon guidance"/>
    <property type="evidence" value="ECO:0007669"/>
    <property type="project" value="TreeGrafter"/>
</dbReference>
<comment type="caution">
    <text evidence="8">The sequence shown here is derived from an EMBL/GenBank/DDBJ whole genome shotgun (WGS) entry which is preliminary data.</text>
</comment>
<feature type="domain" description="EGF-like" evidence="7">
    <location>
        <begin position="370"/>
        <end position="403"/>
    </location>
</feature>
<feature type="domain" description="EGF-like" evidence="7">
    <location>
        <begin position="581"/>
        <end position="616"/>
    </location>
</feature>
<evidence type="ECO:0000313" key="9">
    <source>
        <dbReference type="Proteomes" id="UP000298663"/>
    </source>
</evidence>
<evidence type="ECO:0000256" key="5">
    <source>
        <dbReference type="SAM" id="MobiDB-lite"/>
    </source>
</evidence>
<feature type="region of interest" description="Disordered" evidence="5">
    <location>
        <begin position="31"/>
        <end position="71"/>
    </location>
</feature>
<dbReference type="Pfam" id="PF25023">
    <property type="entry name" value="TEN_YD-shell"/>
    <property type="match status" value="1"/>
</dbReference>
<organism evidence="8 9">
    <name type="scientific">Steinernema carpocapsae</name>
    <name type="common">Entomopathogenic nematode</name>
    <dbReference type="NCBI Taxonomy" id="34508"/>
    <lineage>
        <taxon>Eukaryota</taxon>
        <taxon>Metazoa</taxon>
        <taxon>Ecdysozoa</taxon>
        <taxon>Nematoda</taxon>
        <taxon>Chromadorea</taxon>
        <taxon>Rhabditida</taxon>
        <taxon>Tylenchina</taxon>
        <taxon>Panagrolaimomorpha</taxon>
        <taxon>Strongyloidoidea</taxon>
        <taxon>Steinernematidae</taxon>
        <taxon>Steinernema</taxon>
    </lineage>
</organism>
<evidence type="ECO:0000256" key="1">
    <source>
        <dbReference type="ARBA" id="ARBA00022536"/>
    </source>
</evidence>
<feature type="disulfide bond" evidence="4">
    <location>
        <begin position="393"/>
        <end position="402"/>
    </location>
</feature>
<dbReference type="Pfam" id="PF25024">
    <property type="entry name" value="EGF_TEN"/>
    <property type="match status" value="2"/>
</dbReference>
<feature type="disulfide bond" evidence="4">
    <location>
        <begin position="522"/>
        <end position="532"/>
    </location>
</feature>
<dbReference type="Pfam" id="PF25020">
    <property type="entry name" value="TTR_TEN1-4"/>
    <property type="match status" value="1"/>
</dbReference>
<keyword evidence="6" id="KW-1133">Transmembrane helix</keyword>
<evidence type="ECO:0000256" key="6">
    <source>
        <dbReference type="SAM" id="Phobius"/>
    </source>
</evidence>
<dbReference type="PANTHER" id="PTHR11219:SF69">
    <property type="entry name" value="TENEURIN-A"/>
    <property type="match status" value="1"/>
</dbReference>
<feature type="domain" description="EGF-like" evidence="7">
    <location>
        <begin position="306"/>
        <end position="337"/>
    </location>
</feature>
<protein>
    <recommendedName>
        <fullName evidence="7">EGF-like domain-containing protein</fullName>
    </recommendedName>
</protein>
<feature type="domain" description="EGF-like" evidence="7">
    <location>
        <begin position="518"/>
        <end position="550"/>
    </location>
</feature>
<name>A0A4U5N1M6_STECR</name>
<dbReference type="EMBL" id="AZBU02000005">
    <property type="protein sequence ID" value="TKR76267.1"/>
    <property type="molecule type" value="Genomic_DNA"/>
</dbReference>
<dbReference type="FunFam" id="2.10.25.10:FF:000013">
    <property type="entry name" value="Teneurin transmembrane protein 4"/>
    <property type="match status" value="1"/>
</dbReference>
<gene>
    <name evidence="8" type="ORF">L596_017430</name>
</gene>
<accession>A0A4U5N1M6</accession>
<keyword evidence="6" id="KW-0812">Transmembrane</keyword>
<dbReference type="InterPro" id="IPR000742">
    <property type="entry name" value="EGF"/>
</dbReference>
<dbReference type="Pfam" id="PF25021">
    <property type="entry name" value="TEN_NHL"/>
    <property type="match status" value="1"/>
</dbReference>
<dbReference type="InterPro" id="IPR056823">
    <property type="entry name" value="TEN-like_YD-shell"/>
</dbReference>
<keyword evidence="6" id="KW-0472">Membrane</keyword>
<dbReference type="PROSITE" id="PS00022">
    <property type="entry name" value="EGF_1"/>
    <property type="match status" value="4"/>
</dbReference>
<dbReference type="Gene3D" id="2.10.25.10">
    <property type="entry name" value="Laminin"/>
    <property type="match status" value="6"/>
</dbReference>
<keyword evidence="9" id="KW-1185">Reference proteome</keyword>
<evidence type="ECO:0000256" key="3">
    <source>
        <dbReference type="ARBA" id="ARBA00023157"/>
    </source>
</evidence>
<feature type="transmembrane region" description="Helical" evidence="6">
    <location>
        <begin position="82"/>
        <end position="104"/>
    </location>
</feature>
<reference evidence="8 9" key="1">
    <citation type="journal article" date="2015" name="Genome Biol.">
        <title>Comparative genomics of Steinernema reveals deeply conserved gene regulatory networks.</title>
        <authorList>
            <person name="Dillman A.R."/>
            <person name="Macchietto M."/>
            <person name="Porter C.F."/>
            <person name="Rogers A."/>
            <person name="Williams B."/>
            <person name="Antoshechkin I."/>
            <person name="Lee M.M."/>
            <person name="Goodwin Z."/>
            <person name="Lu X."/>
            <person name="Lewis E.E."/>
            <person name="Goodrich-Blair H."/>
            <person name="Stock S.P."/>
            <person name="Adams B.J."/>
            <person name="Sternberg P.W."/>
            <person name="Mortazavi A."/>
        </authorList>
    </citation>
    <scope>NUCLEOTIDE SEQUENCE [LARGE SCALE GENOMIC DNA]</scope>
    <source>
        <strain evidence="8 9">ALL</strain>
    </source>
</reference>
<sequence length="1587" mass="174424">MPPTIEGKPVSNARATLTCMLAGPNQVIRQMHPHHQMPPGSYPPPNPFEPLIKAPQLPMDKPPKSKKSPKFFDDDGERWKKICLFLLCALVVATLIIFALLVSLRKGSPNYTLYEDAAPSIYSSVAISHNPPGTNKPTPMLALPDSFQLGDLVSADLPPGRIVYTQFSVQRDSHVTFNISVGPRAQLVVYGRQTVLPSPSVHDFQHIIRADKLHLSLAGTPNAAASDTTAAAERLRRGQISRLLRTSSFSISRFSGALRSTLFAQFLLAGRWHLAFLNDAETPQPISFIAAVSAAQDLSVYGEGDRLDDCKYDCFGKGTCKDGKCVCYPGFSGAFCEETSCPVLCTGNGVFANGRCICHEGYKGVDCDMLAHWCDVPNCNQHGQCSSEGKCICDHGWSGEFCDQKDCPDPNCSTHGVCHLGQCYCEYGWKGPSCAEAFTWQSMCQPYQTSSKPSADYHRSHPNSVIEQRPTMTMEQPKKVEELDTIAEPDPACTNSGFIDMDSGYCNCLSGFTGSKCEKKTCAFSCQNGGSCNDEGFCDCELGWTGQDCSTKSCLPGCEEHGECREGVCFCSQGWNGENCHIEGCVNSCNGSGSCQVLNGIWQCFCDSQHFGPNCELPIESDCDDGIDNDGDGLIDCEDSECCSYRSCSADTLCTSVVQPRDVLLHIQPTPNANFYQRTRFLVQPESVQSYADERQFNETRVAVIRGRVVTEAGAPLTGVRVSDVAHPLYGFTLTRSQDGGGAFDLMVNGGGHVTLQFMRQPFDRIEKSFAVEWNRIVYVGDVVMSTKNPEKTGLQEKIQDQCKEYHREHMITPKIVPTWKMTQYGGAVGEGAQMLADSRIIYDSVEIPGTTGLHLVYSSERAEAHHSSLLIRLLPAKLPSDLRLVHVKVSIAGTLTQKILSARPNLSYSFYWDQMNVYVQSVNGLVTAKVSVGYEYKNCKGESQIVWRHQDAEIDGRKARKLSLGMWSFDVHHHYDFMNNVLEKGDGRTIYLDQTPPVMSTVLGTGDRRAISCPTCIDEDAQTTRLFSPVALASGADGSIYIGDFNMIRRLSPSGLDVETLLELSTADTAHAYHLAVDPTSGNLFVSLPLRRQIWQITKVDGRPLDPSSNYQIFAGDGSTCAELGGACGDGGPADSAQLAFPKGMAFDAKSGTMYVADGRRLRAISKQRQITTVIKDKQWKPMDSCAPSGYLDQLNLEWPTSVDIDQSSGDVFVQDSDRIHRLNLRAGFSRLVAAPAGCQNGSRLAALQGVVAMALTPSGDSLYVAETDGKRMHQIRKISFDGADIITVAGRTSKCDCDRANCPCDDSVGASPIAATHSYLHTPSALAVRPDGQLFIADQGNYKIKTVKTMRADYDPTQRHFKINSPHTNEVYTFNRNGMHISTLSLLSGQNIYNFSYNIDTSLGRLTKITGLGGFSLHVTRVNDTDHYLETSTGARTGLRLHSFHDTLERIAFPDRSQVHFDYLAGQLLRSKTLDSRSWLFDYDINGQATNFTDPSAHVFGIVKQTVDDASTVDTLVERDGKDYKKLTFNSDGIFRETEDHQKRKVTINTDSFVIDANGYRTQFDGTTHPLKRDPKTQNHRPSTG</sequence>
<evidence type="ECO:0000313" key="8">
    <source>
        <dbReference type="EMBL" id="TKR76267.1"/>
    </source>
</evidence>
<dbReference type="SUPFAM" id="SSF57196">
    <property type="entry name" value="EGF/Laminin"/>
    <property type="match status" value="1"/>
</dbReference>
<reference evidence="8 9" key="2">
    <citation type="journal article" date="2019" name="G3 (Bethesda)">
        <title>Hybrid Assembly of the Genome of the Entomopathogenic Nematode Steinernema carpocapsae Identifies the X-Chromosome.</title>
        <authorList>
            <person name="Serra L."/>
            <person name="Macchietto M."/>
            <person name="Macias-Munoz A."/>
            <person name="McGill C.J."/>
            <person name="Rodriguez I.M."/>
            <person name="Rodriguez B."/>
            <person name="Murad R."/>
            <person name="Mortazavi A."/>
        </authorList>
    </citation>
    <scope>NUCLEOTIDE SEQUENCE [LARGE SCALE GENOMIC DNA]</scope>
    <source>
        <strain evidence="8 9">ALL</strain>
    </source>
</reference>
<evidence type="ECO:0000256" key="2">
    <source>
        <dbReference type="ARBA" id="ARBA00022737"/>
    </source>
</evidence>
<evidence type="ECO:0000259" key="7">
    <source>
        <dbReference type="PROSITE" id="PS50026"/>
    </source>
</evidence>
<dbReference type="Pfam" id="PF23093">
    <property type="entry name" value="GBD_Tenm3"/>
    <property type="match status" value="1"/>
</dbReference>
<dbReference type="PROSITE" id="PS50026">
    <property type="entry name" value="EGF_3"/>
    <property type="match status" value="4"/>
</dbReference>
<feature type="region of interest" description="Disordered" evidence="5">
    <location>
        <begin position="1566"/>
        <end position="1587"/>
    </location>
</feature>
<dbReference type="Proteomes" id="UP000298663">
    <property type="component" value="Unassembled WGS sequence"/>
</dbReference>
<keyword evidence="2" id="KW-0677">Repeat</keyword>
<dbReference type="InterPro" id="IPR057627">
    <property type="entry name" value="FN-plug_TEN1-4"/>
</dbReference>
<dbReference type="InterPro" id="IPR056822">
    <property type="entry name" value="TEN_NHL"/>
</dbReference>
<dbReference type="Pfam" id="PF24329">
    <property type="entry name" value="FN-plug_TEN1-4"/>
    <property type="match status" value="1"/>
</dbReference>
<feature type="disulfide bond" evidence="4">
    <location>
        <begin position="606"/>
        <end position="615"/>
    </location>
</feature>
<dbReference type="SMART" id="SM00181">
    <property type="entry name" value="EGF"/>
    <property type="match status" value="8"/>
</dbReference>
<dbReference type="InterPro" id="IPR051216">
    <property type="entry name" value="Teneurin"/>
</dbReference>
<dbReference type="InterPro" id="IPR057629">
    <property type="entry name" value="Teneurin1-4_GBD"/>
</dbReference>
<keyword evidence="1 4" id="KW-0245">EGF-like domain</keyword>
<keyword evidence="3 4" id="KW-1015">Disulfide bond</keyword>
<comment type="caution">
    <text evidence="4">Lacks conserved residue(s) required for the propagation of feature annotation.</text>
</comment>
<dbReference type="InterPro" id="IPR056820">
    <property type="entry name" value="TEN_TTR-like"/>
</dbReference>
<dbReference type="Gene3D" id="2.120.10.30">
    <property type="entry name" value="TolB, C-terminal domain"/>
    <property type="match status" value="2"/>
</dbReference>
<feature type="disulfide bond" evidence="4">
    <location>
        <begin position="327"/>
        <end position="336"/>
    </location>
</feature>